<accession>A0A9P3HIT9</accession>
<feature type="region of interest" description="Disordered" evidence="1">
    <location>
        <begin position="311"/>
        <end position="360"/>
    </location>
</feature>
<comment type="caution">
    <text evidence="2">The sequence shown here is derived from an EMBL/GenBank/DDBJ whole genome shotgun (WGS) entry which is preliminary data.</text>
</comment>
<reference evidence="2" key="1">
    <citation type="submission" date="2021-11" db="EMBL/GenBank/DDBJ databases">
        <authorList>
            <person name="Herlambang A."/>
            <person name="Guo Y."/>
            <person name="Takashima Y."/>
            <person name="Nishizawa T."/>
        </authorList>
    </citation>
    <scope>NUCLEOTIDE SEQUENCE</scope>
    <source>
        <strain evidence="2">E1425</strain>
    </source>
</reference>
<dbReference type="AlphaFoldDB" id="A0A9P3HIT9"/>
<feature type="compositionally biased region" description="Polar residues" evidence="1">
    <location>
        <begin position="38"/>
        <end position="51"/>
    </location>
</feature>
<feature type="compositionally biased region" description="Basic and acidic residues" evidence="1">
    <location>
        <begin position="852"/>
        <end position="866"/>
    </location>
</feature>
<keyword evidence="3" id="KW-1185">Reference proteome</keyword>
<feature type="region of interest" description="Disordered" evidence="1">
    <location>
        <begin position="794"/>
        <end position="813"/>
    </location>
</feature>
<feature type="region of interest" description="Disordered" evidence="1">
    <location>
        <begin position="1"/>
        <end position="68"/>
    </location>
</feature>
<dbReference type="OrthoDB" id="2428156at2759"/>
<feature type="region of interest" description="Disordered" evidence="1">
    <location>
        <begin position="844"/>
        <end position="866"/>
    </location>
</feature>
<name>A0A9P3HIT9_9FUNG</name>
<gene>
    <name evidence="2" type="ORF">EMPS_09431</name>
</gene>
<feature type="compositionally biased region" description="Polar residues" evidence="1">
    <location>
        <begin position="658"/>
        <end position="681"/>
    </location>
</feature>
<protein>
    <submittedName>
        <fullName evidence="2">Uncharacterized protein</fullName>
    </submittedName>
</protein>
<feature type="region of interest" description="Disordered" evidence="1">
    <location>
        <begin position="209"/>
        <end position="246"/>
    </location>
</feature>
<organism evidence="2 3">
    <name type="scientific">Entomortierella parvispora</name>
    <dbReference type="NCBI Taxonomy" id="205924"/>
    <lineage>
        <taxon>Eukaryota</taxon>
        <taxon>Fungi</taxon>
        <taxon>Fungi incertae sedis</taxon>
        <taxon>Mucoromycota</taxon>
        <taxon>Mortierellomycotina</taxon>
        <taxon>Mortierellomycetes</taxon>
        <taxon>Mortierellales</taxon>
        <taxon>Mortierellaceae</taxon>
        <taxon>Entomortierella</taxon>
    </lineage>
</organism>
<evidence type="ECO:0000313" key="3">
    <source>
        <dbReference type="Proteomes" id="UP000827284"/>
    </source>
</evidence>
<sequence length="866" mass="94927">MKKAIRSLFGKKKPPRDAEQHNRIPLTENVAIEHKDSSPSSCFDQDGSSGVTRRKLESGNEQISIDSGLDDRSSVVIHHNRLEPYDPRSVREIFQLQQRIRELEMKEQENTQSAELPSKISKGHNRGRGQEAPNVVASVEPSHHHPLQHTPRTTNLLSNALPVVRPPVDRSRVGLNHTSKESPASHVADTHGPRRLYFRDPVAPVLGGLISDNSKESTSNSQYEQARYRQSAPASSVASRNIEERSHVAVTNRDSCSTTHSYLSKSIYGSGNPYVYYDTMSRGTSLLAEPRESPCVGSHPVHLRQPADMLDQGASPVRGKAEEATPSSPSPLMGGDHDPPSAGTAPSLPQGPLQIGEGNMNCTRGKMIRKTLSIYWNSKEKTMSSKIVLPEADERPGQTEIRAAPGPKDAPSSTSFLSRTDSITSNKNATKTVGSTAPAVRGPRPMPEIRGGGCEPHARKTLPQLPQKKSLITSASTTCSQSVAPMILSSQGRRRIFNRVSVESENGMNTTTSTSRSGSCSEEEGGGGRGGRDSTIVSYTQFTAGRHHKRQHHRRTSSPKLYSKALQQQQLQQRMTTAFQMEASLEPLSSLPHSGFQSKKQGKVLTAMDEFTNDTEEYIQKHEKSIESNPYPALAEQHLREQAFFYAQKMAKERRILRTQSQEDAQSPVLSAAQISSQSKPKQVVRSSTNSAASVANSILKKISTSSRLVGPIKRPIMDNVNSGSINGSRSTPVSMVPTVKRSSNTLSNSNTTASRGTARRIIYSADLEQGLPKGRVAREGNFEIVPQARGSGQFSAHSVGRSSAAAREKQLSDYETEIYPDFAPKEETSDEEARKVVVARGTVLAPRQHSRAQEKWLDQQHEQFS</sequence>
<dbReference type="EMBL" id="BQFW01000013">
    <property type="protein sequence ID" value="GJJ77072.1"/>
    <property type="molecule type" value="Genomic_DNA"/>
</dbReference>
<reference evidence="2" key="2">
    <citation type="journal article" date="2022" name="Microbiol. Resour. Announc.">
        <title>Whole-Genome Sequence of Entomortierella parvispora E1425, a Mucoromycotan Fungus Associated with Burkholderiaceae-Related Endosymbiotic Bacteria.</title>
        <authorList>
            <person name="Herlambang A."/>
            <person name="Guo Y."/>
            <person name="Takashima Y."/>
            <person name="Narisawa K."/>
            <person name="Ohta H."/>
            <person name="Nishizawa T."/>
        </authorList>
    </citation>
    <scope>NUCLEOTIDE SEQUENCE</scope>
    <source>
        <strain evidence="2">E1425</strain>
    </source>
</reference>
<feature type="region of interest" description="Disordered" evidence="1">
    <location>
        <begin position="106"/>
        <end position="132"/>
    </location>
</feature>
<feature type="compositionally biased region" description="Basic residues" evidence="1">
    <location>
        <begin position="1"/>
        <end position="14"/>
    </location>
</feature>
<feature type="region of interest" description="Disordered" evidence="1">
    <location>
        <begin position="544"/>
        <end position="563"/>
    </location>
</feature>
<dbReference type="Proteomes" id="UP000827284">
    <property type="component" value="Unassembled WGS sequence"/>
</dbReference>
<feature type="region of interest" description="Disordered" evidence="1">
    <location>
        <begin position="503"/>
        <end position="535"/>
    </location>
</feature>
<feature type="region of interest" description="Disordered" evidence="1">
    <location>
        <begin position="658"/>
        <end position="687"/>
    </location>
</feature>
<feature type="compositionally biased region" description="Low complexity" evidence="1">
    <location>
        <begin position="743"/>
        <end position="754"/>
    </location>
</feature>
<feature type="compositionally biased region" description="Polar residues" evidence="1">
    <location>
        <begin position="721"/>
        <end position="734"/>
    </location>
</feature>
<evidence type="ECO:0000313" key="2">
    <source>
        <dbReference type="EMBL" id="GJJ77072.1"/>
    </source>
</evidence>
<feature type="region of interest" description="Disordered" evidence="1">
    <location>
        <begin position="400"/>
        <end position="446"/>
    </location>
</feature>
<feature type="compositionally biased region" description="Polar residues" evidence="1">
    <location>
        <begin position="411"/>
        <end position="435"/>
    </location>
</feature>
<feature type="compositionally biased region" description="Low complexity" evidence="1">
    <location>
        <begin position="510"/>
        <end position="520"/>
    </location>
</feature>
<proteinExistence type="predicted"/>
<evidence type="ECO:0000256" key="1">
    <source>
        <dbReference type="SAM" id="MobiDB-lite"/>
    </source>
</evidence>
<feature type="region of interest" description="Disordered" evidence="1">
    <location>
        <begin position="721"/>
        <end position="754"/>
    </location>
</feature>
<feature type="compositionally biased region" description="Basic residues" evidence="1">
    <location>
        <begin position="545"/>
        <end position="557"/>
    </location>
</feature>